<evidence type="ECO:0000256" key="1">
    <source>
        <dbReference type="SAM" id="MobiDB-lite"/>
    </source>
</evidence>
<feature type="region of interest" description="Disordered" evidence="1">
    <location>
        <begin position="692"/>
        <end position="716"/>
    </location>
</feature>
<reference evidence="2" key="1">
    <citation type="submission" date="2023-03" db="EMBL/GenBank/DDBJ databases">
        <title>Massive genome expansion in bonnet fungi (Mycena s.s.) driven by repeated elements and novel gene families across ecological guilds.</title>
        <authorList>
            <consortium name="Lawrence Berkeley National Laboratory"/>
            <person name="Harder C.B."/>
            <person name="Miyauchi S."/>
            <person name="Viragh M."/>
            <person name="Kuo A."/>
            <person name="Thoen E."/>
            <person name="Andreopoulos B."/>
            <person name="Lu D."/>
            <person name="Skrede I."/>
            <person name="Drula E."/>
            <person name="Henrissat B."/>
            <person name="Morin E."/>
            <person name="Kohler A."/>
            <person name="Barry K."/>
            <person name="LaButti K."/>
            <person name="Morin E."/>
            <person name="Salamov A."/>
            <person name="Lipzen A."/>
            <person name="Mereny Z."/>
            <person name="Hegedus B."/>
            <person name="Baldrian P."/>
            <person name="Stursova M."/>
            <person name="Weitz H."/>
            <person name="Taylor A."/>
            <person name="Grigoriev I.V."/>
            <person name="Nagy L.G."/>
            <person name="Martin F."/>
            <person name="Kauserud H."/>
        </authorList>
    </citation>
    <scope>NUCLEOTIDE SEQUENCE</scope>
    <source>
        <strain evidence="2">CBHHK200</strain>
    </source>
</reference>
<dbReference type="EMBL" id="JARJCM010000010">
    <property type="protein sequence ID" value="KAJ7043002.1"/>
    <property type="molecule type" value="Genomic_DNA"/>
</dbReference>
<comment type="caution">
    <text evidence="2">The sequence shown here is derived from an EMBL/GenBank/DDBJ whole genome shotgun (WGS) entry which is preliminary data.</text>
</comment>
<name>A0AAD6TFK4_9AGAR</name>
<feature type="region of interest" description="Disordered" evidence="1">
    <location>
        <begin position="601"/>
        <end position="638"/>
    </location>
</feature>
<keyword evidence="3" id="KW-1185">Reference proteome</keyword>
<dbReference type="Proteomes" id="UP001218188">
    <property type="component" value="Unassembled WGS sequence"/>
</dbReference>
<accession>A0AAD6TFK4</accession>
<feature type="compositionally biased region" description="Basic and acidic residues" evidence="1">
    <location>
        <begin position="620"/>
        <end position="638"/>
    </location>
</feature>
<proteinExistence type="predicted"/>
<organism evidence="2 3">
    <name type="scientific">Mycena alexandri</name>
    <dbReference type="NCBI Taxonomy" id="1745969"/>
    <lineage>
        <taxon>Eukaryota</taxon>
        <taxon>Fungi</taxon>
        <taxon>Dikarya</taxon>
        <taxon>Basidiomycota</taxon>
        <taxon>Agaricomycotina</taxon>
        <taxon>Agaricomycetes</taxon>
        <taxon>Agaricomycetidae</taxon>
        <taxon>Agaricales</taxon>
        <taxon>Marasmiineae</taxon>
        <taxon>Mycenaceae</taxon>
        <taxon>Mycena</taxon>
    </lineage>
</organism>
<dbReference type="AlphaFoldDB" id="A0AAD6TFK4"/>
<gene>
    <name evidence="2" type="ORF">C8F04DRAFT_1251176</name>
</gene>
<sequence length="760" mass="85014">MINDLVALDGVRPNKVIGVLKCIARKLGIAVTGNASDRTVRRIVKEGGVGSQMQFVEAGGNSKVATEPPTKISTWRGIEPPSSVRITRNKHFFLGIGMAINHTSETQLEGWEELIETAYRIYKTSPRCQTADNARDFWLKVTGWHSDHAEDQKKLFRLIAAMKTRLERDRRGERTIAEMAPAQWADILFKVSQAGVAAAGGITAWEQLDDAERLYRHDEAFTEFVRELGQEQFDKLTPQEKQSVDLFIWGGCCTHKNMNVFKGGVLGMQQWWVENGHPGPLKMFNRDNAAAATLGIGTEAATRAEDRTVGGAIKVSSLAGAIFRHKDRKRGQQDTLRYFWDHETGLNICFPDTSNTRFQSHAAACEIIVLHMELLLQFLVYVRENKASRALNHMELNVERGLSCWSTRHEFVVIALLNQNIDVPYMLEIRGPLRAEDNLLRLGPLHKKVRAHMEKIAANPKIITGADATSETSSLDGKMWQNPEVVYAARARILQWKLEHVDALIVGYCKAALIIWGRFDTEWADDGPISTLSQENIERAWLEVTNDGNESELGILRQASKSAPNMSLAYHNAMRMYKANKTSAFLPTLTPQDRQIIRAQVRKEDSSGSTRQKKHAQVVHMKEVVDRNTKRDDDRKDRADKVKQILAEVVAIALVQEFEAAFEIGRGSAGYLTVAALDLQLDWHLTNSVKESTDSVETSASSIPKAKSGPKGRGNRANRYEYLKAAISKRSHTLERVAAGLCSIVEEPRARGGNCRQDGS</sequence>
<protein>
    <submittedName>
        <fullName evidence="2">Uncharacterized protein</fullName>
    </submittedName>
</protein>
<evidence type="ECO:0000313" key="3">
    <source>
        <dbReference type="Proteomes" id="UP001218188"/>
    </source>
</evidence>
<feature type="compositionally biased region" description="Polar residues" evidence="1">
    <location>
        <begin position="692"/>
        <end position="702"/>
    </location>
</feature>
<evidence type="ECO:0000313" key="2">
    <source>
        <dbReference type="EMBL" id="KAJ7043002.1"/>
    </source>
</evidence>